<keyword evidence="6" id="KW-1185">Reference proteome</keyword>
<dbReference type="SMART" id="SM00192">
    <property type="entry name" value="LDLa"/>
    <property type="match status" value="1"/>
</dbReference>
<dbReference type="Gene3D" id="4.10.400.10">
    <property type="entry name" value="Low-density Lipoprotein Receptor"/>
    <property type="match status" value="1"/>
</dbReference>
<evidence type="ECO:0000256" key="4">
    <source>
        <dbReference type="SAM" id="Phobius"/>
    </source>
</evidence>
<dbReference type="InterPro" id="IPR002172">
    <property type="entry name" value="LDrepeatLR_classA_rpt"/>
</dbReference>
<feature type="transmembrane region" description="Helical" evidence="4">
    <location>
        <begin position="85"/>
        <end position="107"/>
    </location>
</feature>
<dbReference type="AlphaFoldDB" id="A0A7L3ARI1"/>
<gene>
    <name evidence="5" type="primary">Rsvr</name>
    <name evidence="5" type="ORF">SYRPAR_R00380</name>
</gene>
<sequence length="133" mass="14300">PGRFRCDPDTDCYPEDWRCDGHADCKDEGDERDCGTATPAEPSADRAWLTPSWSSALLPPARAGTGRGEPGTDVRTRCSEWSSACALFSLVLLSILVAVGSVAVWGLSTAKSRPDIFSLEKASKEQLIPDKSV</sequence>
<dbReference type="EMBL" id="VZTO01009193">
    <property type="protein sequence ID" value="NXT21376.1"/>
    <property type="molecule type" value="Genomic_DNA"/>
</dbReference>
<feature type="non-terminal residue" evidence="5">
    <location>
        <position position="1"/>
    </location>
</feature>
<feature type="non-terminal residue" evidence="5">
    <location>
        <position position="133"/>
    </location>
</feature>
<name>A0A7L3ARI1_9AVES</name>
<feature type="disulfide bond" evidence="2">
    <location>
        <begin position="19"/>
        <end position="34"/>
    </location>
</feature>
<keyword evidence="4" id="KW-0812">Transmembrane</keyword>
<dbReference type="Proteomes" id="UP000536260">
    <property type="component" value="Unassembled WGS sequence"/>
</dbReference>
<evidence type="ECO:0000256" key="2">
    <source>
        <dbReference type="PROSITE-ProRule" id="PRU00124"/>
    </source>
</evidence>
<comment type="caution">
    <text evidence="2">Lacks conserved residue(s) required for the propagation of feature annotation.</text>
</comment>
<protein>
    <submittedName>
        <fullName evidence="5">RSVR protein</fullName>
    </submittedName>
</protein>
<dbReference type="InterPro" id="IPR036055">
    <property type="entry name" value="LDL_receptor-like_sf"/>
</dbReference>
<evidence type="ECO:0000313" key="6">
    <source>
        <dbReference type="Proteomes" id="UP000536260"/>
    </source>
</evidence>
<dbReference type="Pfam" id="PF00057">
    <property type="entry name" value="Ldl_recept_a"/>
    <property type="match status" value="1"/>
</dbReference>
<evidence type="ECO:0000313" key="5">
    <source>
        <dbReference type="EMBL" id="NXT21376.1"/>
    </source>
</evidence>
<dbReference type="SUPFAM" id="SSF57424">
    <property type="entry name" value="LDL receptor-like module"/>
    <property type="match status" value="1"/>
</dbReference>
<keyword evidence="1 2" id="KW-1015">Disulfide bond</keyword>
<accession>A0A7L3ARI1</accession>
<reference evidence="5 6" key="1">
    <citation type="submission" date="2019-09" db="EMBL/GenBank/DDBJ databases">
        <title>Bird 10,000 Genomes (B10K) Project - Family phase.</title>
        <authorList>
            <person name="Zhang G."/>
        </authorList>
    </citation>
    <scope>NUCLEOTIDE SEQUENCE [LARGE SCALE GENOMIC DNA]</scope>
    <source>
        <strain evidence="5">B10K-DU-003-42</strain>
        <tissue evidence="5">Mixed tissue sample</tissue>
    </source>
</reference>
<evidence type="ECO:0000256" key="3">
    <source>
        <dbReference type="SAM" id="MobiDB-lite"/>
    </source>
</evidence>
<proteinExistence type="predicted"/>
<organism evidence="5 6">
    <name type="scientific">Syrrhaptes paradoxus</name>
    <name type="common">Pallas's sandgrouse</name>
    <dbReference type="NCBI Taxonomy" id="302527"/>
    <lineage>
        <taxon>Eukaryota</taxon>
        <taxon>Metazoa</taxon>
        <taxon>Chordata</taxon>
        <taxon>Craniata</taxon>
        <taxon>Vertebrata</taxon>
        <taxon>Euteleostomi</taxon>
        <taxon>Archelosauria</taxon>
        <taxon>Archosauria</taxon>
        <taxon>Dinosauria</taxon>
        <taxon>Saurischia</taxon>
        <taxon>Theropoda</taxon>
        <taxon>Coelurosauria</taxon>
        <taxon>Aves</taxon>
        <taxon>Neognathae</taxon>
        <taxon>Neoaves</taxon>
        <taxon>Columbimorphae</taxon>
        <taxon>Pterocliformes</taxon>
        <taxon>Pteroclidae</taxon>
        <taxon>Syrrhaptes</taxon>
    </lineage>
</organism>
<evidence type="ECO:0000256" key="1">
    <source>
        <dbReference type="ARBA" id="ARBA00023157"/>
    </source>
</evidence>
<dbReference type="PROSITE" id="PS50068">
    <property type="entry name" value="LDLRA_2"/>
    <property type="match status" value="1"/>
</dbReference>
<keyword evidence="4" id="KW-0472">Membrane</keyword>
<comment type="caution">
    <text evidence="5">The sequence shown here is derived from an EMBL/GenBank/DDBJ whole genome shotgun (WGS) entry which is preliminary data.</text>
</comment>
<keyword evidence="4" id="KW-1133">Transmembrane helix</keyword>
<dbReference type="CDD" id="cd00112">
    <property type="entry name" value="LDLa"/>
    <property type="match status" value="1"/>
</dbReference>
<feature type="region of interest" description="Disordered" evidence="3">
    <location>
        <begin position="26"/>
        <end position="45"/>
    </location>
</feature>